<dbReference type="OrthoDB" id="3078263at2"/>
<sequence>MKTTNPTESGRIWESGLYLNVSNIKPGQESVVEHHIHQNLFTRINTELFQVSDPLPEERDKYWEFQKLRTAEVSKI</sequence>
<dbReference type="Proteomes" id="UP000271624">
    <property type="component" value="Unassembled WGS sequence"/>
</dbReference>
<proteinExistence type="predicted"/>
<gene>
    <name evidence="1" type="ORF">DSM106972_070150</name>
</gene>
<dbReference type="RefSeq" id="WP_127085145.1">
    <property type="nucleotide sequence ID" value="NZ_RSCL01000021.1"/>
</dbReference>
<name>A0A3S1C684_9CYAN</name>
<keyword evidence="2" id="KW-1185">Reference proteome</keyword>
<reference evidence="1" key="2">
    <citation type="journal article" date="2019" name="Genome Biol. Evol.">
        <title>Day and night: Metabolic profiles and evolutionary relationships of six axenic non-marine cyanobacteria.</title>
        <authorList>
            <person name="Will S.E."/>
            <person name="Henke P."/>
            <person name="Boedeker C."/>
            <person name="Huang S."/>
            <person name="Brinkmann H."/>
            <person name="Rohde M."/>
            <person name="Jarek M."/>
            <person name="Friedl T."/>
            <person name="Seufert S."/>
            <person name="Schumacher M."/>
            <person name="Overmann J."/>
            <person name="Neumann-Schaal M."/>
            <person name="Petersen J."/>
        </authorList>
    </citation>
    <scope>NUCLEOTIDE SEQUENCE [LARGE SCALE GENOMIC DNA]</scope>
    <source>
        <strain evidence="1">PCC 7102</strain>
    </source>
</reference>
<protein>
    <submittedName>
        <fullName evidence="1">Uncharacterized protein</fullName>
    </submittedName>
</protein>
<dbReference type="EMBL" id="RSCL01000021">
    <property type="protein sequence ID" value="RUT01009.1"/>
    <property type="molecule type" value="Genomic_DNA"/>
</dbReference>
<reference evidence="1" key="1">
    <citation type="submission" date="2018-12" db="EMBL/GenBank/DDBJ databases">
        <authorList>
            <person name="Will S."/>
            <person name="Neumann-Schaal M."/>
            <person name="Henke P."/>
        </authorList>
    </citation>
    <scope>NUCLEOTIDE SEQUENCE</scope>
    <source>
        <strain evidence="1">PCC 7102</strain>
    </source>
</reference>
<comment type="caution">
    <text evidence="1">The sequence shown here is derived from an EMBL/GenBank/DDBJ whole genome shotgun (WGS) entry which is preliminary data.</text>
</comment>
<dbReference type="AlphaFoldDB" id="A0A3S1C684"/>
<organism evidence="1 2">
    <name type="scientific">Dulcicalothrix desertica PCC 7102</name>
    <dbReference type="NCBI Taxonomy" id="232991"/>
    <lineage>
        <taxon>Bacteria</taxon>
        <taxon>Bacillati</taxon>
        <taxon>Cyanobacteriota</taxon>
        <taxon>Cyanophyceae</taxon>
        <taxon>Nostocales</taxon>
        <taxon>Calotrichaceae</taxon>
        <taxon>Dulcicalothrix</taxon>
    </lineage>
</organism>
<accession>A0A3S1C684</accession>
<evidence type="ECO:0000313" key="1">
    <source>
        <dbReference type="EMBL" id="RUT01009.1"/>
    </source>
</evidence>
<evidence type="ECO:0000313" key="2">
    <source>
        <dbReference type="Proteomes" id="UP000271624"/>
    </source>
</evidence>